<proteinExistence type="predicted"/>
<reference evidence="4" key="1">
    <citation type="journal article" date="2014" name="Science">
        <title>Ancient hybridizations among the ancestral genomes of bread wheat.</title>
        <authorList>
            <consortium name="International Wheat Genome Sequencing Consortium,"/>
            <person name="Marcussen T."/>
            <person name="Sandve S.R."/>
            <person name="Heier L."/>
            <person name="Spannagl M."/>
            <person name="Pfeifer M."/>
            <person name="Jakobsen K.S."/>
            <person name="Wulff B.B."/>
            <person name="Steuernagel B."/>
            <person name="Mayer K.F."/>
            <person name="Olsen O.A."/>
        </authorList>
    </citation>
    <scope>NUCLEOTIDE SEQUENCE [LARGE SCALE GENOMIC DNA]</scope>
    <source>
        <strain evidence="4">cv. AL8/78</strain>
    </source>
</reference>
<keyword evidence="2" id="KW-0472">Membrane</keyword>
<evidence type="ECO:0000313" key="3">
    <source>
        <dbReference type="EnsemblPlants" id="AET2Gv20508200.9"/>
    </source>
</evidence>
<evidence type="ECO:0000256" key="1">
    <source>
        <dbReference type="SAM" id="MobiDB-lite"/>
    </source>
</evidence>
<accession>A0A453BHG0</accession>
<feature type="transmembrane region" description="Helical" evidence="2">
    <location>
        <begin position="59"/>
        <end position="79"/>
    </location>
</feature>
<reference evidence="3" key="5">
    <citation type="journal article" date="2021" name="G3 (Bethesda)">
        <title>Aegilops tauschii genome assembly Aet v5.0 features greater sequence contiguity and improved annotation.</title>
        <authorList>
            <person name="Wang L."/>
            <person name="Zhu T."/>
            <person name="Rodriguez J.C."/>
            <person name="Deal K.R."/>
            <person name="Dubcovsky J."/>
            <person name="McGuire P.E."/>
            <person name="Lux T."/>
            <person name="Spannagl M."/>
            <person name="Mayer K.F.X."/>
            <person name="Baldrich P."/>
            <person name="Meyers B.C."/>
            <person name="Huo N."/>
            <person name="Gu Y.Q."/>
            <person name="Zhou H."/>
            <person name="Devos K.M."/>
            <person name="Bennetzen J.L."/>
            <person name="Unver T."/>
            <person name="Budak H."/>
            <person name="Gulick P.J."/>
            <person name="Galiba G."/>
            <person name="Kalapos B."/>
            <person name="Nelson D.R."/>
            <person name="Li P."/>
            <person name="You F.M."/>
            <person name="Luo M.C."/>
            <person name="Dvorak J."/>
        </authorList>
    </citation>
    <scope>NUCLEOTIDE SEQUENCE [LARGE SCALE GENOMIC DNA]</scope>
    <source>
        <strain evidence="3">cv. AL8/78</strain>
    </source>
</reference>
<dbReference type="Proteomes" id="UP000015105">
    <property type="component" value="Chromosome 2D"/>
</dbReference>
<keyword evidence="2" id="KW-0812">Transmembrane</keyword>
<evidence type="ECO:0000313" key="4">
    <source>
        <dbReference type="Proteomes" id="UP000015105"/>
    </source>
</evidence>
<evidence type="ECO:0000256" key="2">
    <source>
        <dbReference type="SAM" id="Phobius"/>
    </source>
</evidence>
<feature type="region of interest" description="Disordered" evidence="1">
    <location>
        <begin position="1"/>
        <end position="25"/>
    </location>
</feature>
<dbReference type="Gramene" id="AET2Gv20508200.9">
    <property type="protein sequence ID" value="AET2Gv20508200.9"/>
    <property type="gene ID" value="AET2Gv20508200"/>
</dbReference>
<protein>
    <submittedName>
        <fullName evidence="3">Uncharacterized protein</fullName>
    </submittedName>
</protein>
<dbReference type="AlphaFoldDB" id="A0A453BHG0"/>
<name>A0A453BHG0_AEGTS</name>
<keyword evidence="4" id="KW-1185">Reference proteome</keyword>
<organism evidence="3 4">
    <name type="scientific">Aegilops tauschii subsp. strangulata</name>
    <name type="common">Goatgrass</name>
    <dbReference type="NCBI Taxonomy" id="200361"/>
    <lineage>
        <taxon>Eukaryota</taxon>
        <taxon>Viridiplantae</taxon>
        <taxon>Streptophyta</taxon>
        <taxon>Embryophyta</taxon>
        <taxon>Tracheophyta</taxon>
        <taxon>Spermatophyta</taxon>
        <taxon>Magnoliopsida</taxon>
        <taxon>Liliopsida</taxon>
        <taxon>Poales</taxon>
        <taxon>Poaceae</taxon>
        <taxon>BOP clade</taxon>
        <taxon>Pooideae</taxon>
        <taxon>Triticodae</taxon>
        <taxon>Triticeae</taxon>
        <taxon>Triticinae</taxon>
        <taxon>Aegilops</taxon>
    </lineage>
</organism>
<reference evidence="3" key="4">
    <citation type="submission" date="2019-03" db="UniProtKB">
        <authorList>
            <consortium name="EnsemblPlants"/>
        </authorList>
    </citation>
    <scope>IDENTIFICATION</scope>
</reference>
<keyword evidence="2" id="KW-1133">Transmembrane helix</keyword>
<reference evidence="4" key="2">
    <citation type="journal article" date="2017" name="Nat. Plants">
        <title>The Aegilops tauschii genome reveals multiple impacts of transposons.</title>
        <authorList>
            <person name="Zhao G."/>
            <person name="Zou C."/>
            <person name="Li K."/>
            <person name="Wang K."/>
            <person name="Li T."/>
            <person name="Gao L."/>
            <person name="Zhang X."/>
            <person name="Wang H."/>
            <person name="Yang Z."/>
            <person name="Liu X."/>
            <person name="Jiang W."/>
            <person name="Mao L."/>
            <person name="Kong X."/>
            <person name="Jiao Y."/>
            <person name="Jia J."/>
        </authorList>
    </citation>
    <scope>NUCLEOTIDE SEQUENCE [LARGE SCALE GENOMIC DNA]</scope>
    <source>
        <strain evidence="4">cv. AL8/78</strain>
    </source>
</reference>
<dbReference type="EnsemblPlants" id="AET2Gv20508200.9">
    <property type="protein sequence ID" value="AET2Gv20508200.9"/>
    <property type="gene ID" value="AET2Gv20508200"/>
</dbReference>
<sequence length="101" mass="10879">KRPRRTLNFNPRRGRSATAACSPTTVPLTAERRAHVQILRTLGIVGTDQRITVSEMRTYDGIFAAPIPLAVISAIAALVDRELPVDVTKVVSARTVAAGET</sequence>
<reference evidence="3" key="3">
    <citation type="journal article" date="2017" name="Nature">
        <title>Genome sequence of the progenitor of the wheat D genome Aegilops tauschii.</title>
        <authorList>
            <person name="Luo M.C."/>
            <person name="Gu Y.Q."/>
            <person name="Puiu D."/>
            <person name="Wang H."/>
            <person name="Twardziok S.O."/>
            <person name="Deal K.R."/>
            <person name="Huo N."/>
            <person name="Zhu T."/>
            <person name="Wang L."/>
            <person name="Wang Y."/>
            <person name="McGuire P.E."/>
            <person name="Liu S."/>
            <person name="Long H."/>
            <person name="Ramasamy R.K."/>
            <person name="Rodriguez J.C."/>
            <person name="Van S.L."/>
            <person name="Yuan L."/>
            <person name="Wang Z."/>
            <person name="Xia Z."/>
            <person name="Xiao L."/>
            <person name="Anderson O.D."/>
            <person name="Ouyang S."/>
            <person name="Liang Y."/>
            <person name="Zimin A.V."/>
            <person name="Pertea G."/>
            <person name="Qi P."/>
            <person name="Bennetzen J.L."/>
            <person name="Dai X."/>
            <person name="Dawson M.W."/>
            <person name="Muller H.G."/>
            <person name="Kugler K."/>
            <person name="Rivarola-Duarte L."/>
            <person name="Spannagl M."/>
            <person name="Mayer K.F.X."/>
            <person name="Lu F.H."/>
            <person name="Bevan M.W."/>
            <person name="Leroy P."/>
            <person name="Li P."/>
            <person name="You F.M."/>
            <person name="Sun Q."/>
            <person name="Liu Z."/>
            <person name="Lyons E."/>
            <person name="Wicker T."/>
            <person name="Salzberg S.L."/>
            <person name="Devos K.M."/>
            <person name="Dvorak J."/>
        </authorList>
    </citation>
    <scope>NUCLEOTIDE SEQUENCE [LARGE SCALE GENOMIC DNA]</scope>
    <source>
        <strain evidence="3">cv. AL8/78</strain>
    </source>
</reference>